<name>A0A5B8NKB1_9CHRO</name>
<protein>
    <submittedName>
        <fullName evidence="1">Uncharacterized protein</fullName>
    </submittedName>
</protein>
<organism evidence="1 2">
    <name type="scientific">Euhalothece natronophila Z-M001</name>
    <dbReference type="NCBI Taxonomy" id="522448"/>
    <lineage>
        <taxon>Bacteria</taxon>
        <taxon>Bacillati</taxon>
        <taxon>Cyanobacteriota</taxon>
        <taxon>Cyanophyceae</taxon>
        <taxon>Oscillatoriophycideae</taxon>
        <taxon>Chroococcales</taxon>
        <taxon>Halothecacae</taxon>
        <taxon>Halothece cluster</taxon>
        <taxon>Euhalothece</taxon>
    </lineage>
</organism>
<dbReference type="OrthoDB" id="581615at2"/>
<dbReference type="AlphaFoldDB" id="A0A5B8NKB1"/>
<dbReference type="Proteomes" id="UP000318453">
    <property type="component" value="Chromosome"/>
</dbReference>
<accession>A0A5B8NKB1</accession>
<reference evidence="1" key="1">
    <citation type="submission" date="2019-08" db="EMBL/GenBank/DDBJ databases">
        <title>Carotenoids and Carotenoid Binding Proteins in the Halophilic Cyanobacterium Euhalothece sp. ZM00.</title>
        <authorList>
            <person name="Cho S.M."/>
            <person name="Song J.Y."/>
            <person name="Park Y.-I."/>
        </authorList>
    </citation>
    <scope>NUCLEOTIDE SEQUENCE [LARGE SCALE GENOMIC DNA]</scope>
    <source>
        <strain evidence="1">Z-M001</strain>
    </source>
</reference>
<dbReference type="KEGG" id="enn:FRE64_05935"/>
<evidence type="ECO:0000313" key="1">
    <source>
        <dbReference type="EMBL" id="QDZ39504.1"/>
    </source>
</evidence>
<dbReference type="EMBL" id="CP042326">
    <property type="protein sequence ID" value="QDZ39504.1"/>
    <property type="molecule type" value="Genomic_DNA"/>
</dbReference>
<dbReference type="RefSeq" id="WP_146295105.1">
    <property type="nucleotide sequence ID" value="NZ_CP042326.1"/>
</dbReference>
<sequence>MGFAGTFTYNKKSPKKGTCTWHHQLAITPRSQTDSSDYKWLDEHNFLEQGSFEDEQGIIHHFTEYWHRIQVGGVEVWKRDELGYHGQVMLTDWWLILVHDWRSLNQNPLADPEELSAFSASVWQKINGLWKQQWGTDYCLGNEPLSEISQPFWQNFQLMETSGDGERAP</sequence>
<gene>
    <name evidence="1" type="ORF">FRE64_05935</name>
</gene>
<keyword evidence="2" id="KW-1185">Reference proteome</keyword>
<proteinExistence type="predicted"/>
<evidence type="ECO:0000313" key="2">
    <source>
        <dbReference type="Proteomes" id="UP000318453"/>
    </source>
</evidence>